<evidence type="ECO:0000256" key="2">
    <source>
        <dbReference type="ARBA" id="ARBA00023125"/>
    </source>
</evidence>
<dbReference type="Proteomes" id="UP001212498">
    <property type="component" value="Unassembled WGS sequence"/>
</dbReference>
<dbReference type="RefSeq" id="WP_271280352.1">
    <property type="nucleotide sequence ID" value="NZ_JAPNUD010000286.1"/>
</dbReference>
<feature type="non-terminal residue" evidence="5">
    <location>
        <position position="1"/>
    </location>
</feature>
<dbReference type="SUPFAM" id="SSF53822">
    <property type="entry name" value="Periplasmic binding protein-like I"/>
    <property type="match status" value="1"/>
</dbReference>
<comment type="caution">
    <text evidence="5">The sequence shown here is derived from an EMBL/GenBank/DDBJ whole genome shotgun (WGS) entry which is preliminary data.</text>
</comment>
<evidence type="ECO:0000313" key="6">
    <source>
        <dbReference type="Proteomes" id="UP001212498"/>
    </source>
</evidence>
<dbReference type="InterPro" id="IPR046335">
    <property type="entry name" value="LacI/GalR-like_sensor"/>
</dbReference>
<keyword evidence="3" id="KW-0804">Transcription</keyword>
<evidence type="ECO:0000313" key="5">
    <source>
        <dbReference type="EMBL" id="MDA0647370.1"/>
    </source>
</evidence>
<name>A0ABT4TDB7_9ACTN</name>
<evidence type="ECO:0000259" key="4">
    <source>
        <dbReference type="Pfam" id="PF13377"/>
    </source>
</evidence>
<dbReference type="InterPro" id="IPR028082">
    <property type="entry name" value="Peripla_BP_I"/>
</dbReference>
<accession>A0ABT4TDB7</accession>
<reference evidence="5 6" key="1">
    <citation type="submission" date="2022-11" db="EMBL/GenBank/DDBJ databases">
        <title>Nonomuraea corallina sp. nov., a new species of the genus Nonomuraea isolated from sea side sediment in Thai sea.</title>
        <authorList>
            <person name="Ngamcharungchit C."/>
            <person name="Matsumoto A."/>
            <person name="Suriyachadkun C."/>
            <person name="Panbangred W."/>
            <person name="Inahashi Y."/>
            <person name="Intra B."/>
        </authorList>
    </citation>
    <scope>NUCLEOTIDE SEQUENCE [LARGE SCALE GENOMIC DNA]</scope>
    <source>
        <strain evidence="5 6">DSM 43553</strain>
    </source>
</reference>
<dbReference type="EMBL" id="JAPNUD010000286">
    <property type="protein sequence ID" value="MDA0647370.1"/>
    <property type="molecule type" value="Genomic_DNA"/>
</dbReference>
<dbReference type="PANTHER" id="PTHR30146:SF109">
    <property type="entry name" value="HTH-TYPE TRANSCRIPTIONAL REGULATOR GALS"/>
    <property type="match status" value="1"/>
</dbReference>
<keyword evidence="6" id="KW-1185">Reference proteome</keyword>
<keyword evidence="1" id="KW-0805">Transcription regulation</keyword>
<proteinExistence type="predicted"/>
<gene>
    <name evidence="5" type="ORF">OUY24_42655</name>
</gene>
<dbReference type="Pfam" id="PF13377">
    <property type="entry name" value="Peripla_BP_3"/>
    <property type="match status" value="1"/>
</dbReference>
<protein>
    <submittedName>
        <fullName evidence="5">Substrate-binding domain-containing protein</fullName>
    </submittedName>
</protein>
<organism evidence="5 6">
    <name type="scientific">Nonomuraea ferruginea</name>
    <dbReference type="NCBI Taxonomy" id="46174"/>
    <lineage>
        <taxon>Bacteria</taxon>
        <taxon>Bacillati</taxon>
        <taxon>Actinomycetota</taxon>
        <taxon>Actinomycetes</taxon>
        <taxon>Streptosporangiales</taxon>
        <taxon>Streptosporangiaceae</taxon>
        <taxon>Nonomuraea</taxon>
    </lineage>
</organism>
<feature type="domain" description="Transcriptional regulator LacI/GalR-like sensor" evidence="4">
    <location>
        <begin position="15"/>
        <end position="112"/>
    </location>
</feature>
<sequence>WSEEWGRQAADVLLHAAPDVDAVFCGSDQIARGVAETLRERGRRVPDDVALVGFDNWEPMALGCRPPLTTVDMNLGEIGRLAARHIMDAIDGRPAAGGVTVVPASLVIRESTRRTG</sequence>
<dbReference type="Gene3D" id="3.40.50.2300">
    <property type="match status" value="1"/>
</dbReference>
<evidence type="ECO:0000256" key="3">
    <source>
        <dbReference type="ARBA" id="ARBA00023163"/>
    </source>
</evidence>
<evidence type="ECO:0000256" key="1">
    <source>
        <dbReference type="ARBA" id="ARBA00023015"/>
    </source>
</evidence>
<keyword evidence="2" id="KW-0238">DNA-binding</keyword>
<dbReference type="PANTHER" id="PTHR30146">
    <property type="entry name" value="LACI-RELATED TRANSCRIPTIONAL REPRESSOR"/>
    <property type="match status" value="1"/>
</dbReference>